<evidence type="ECO:0000313" key="6">
    <source>
        <dbReference type="Proteomes" id="UP000045285"/>
    </source>
</evidence>
<dbReference type="InterPro" id="IPR047640">
    <property type="entry name" value="RpiR-like"/>
</dbReference>
<organism evidence="5 6">
    <name type="scientific">Mesorhizobium plurifarium</name>
    <dbReference type="NCBI Taxonomy" id="69974"/>
    <lineage>
        <taxon>Bacteria</taxon>
        <taxon>Pseudomonadati</taxon>
        <taxon>Pseudomonadota</taxon>
        <taxon>Alphaproteobacteria</taxon>
        <taxon>Hyphomicrobiales</taxon>
        <taxon>Phyllobacteriaceae</taxon>
        <taxon>Mesorhizobium</taxon>
    </lineage>
</organism>
<dbReference type="GO" id="GO:0003700">
    <property type="term" value="F:DNA-binding transcription factor activity"/>
    <property type="evidence" value="ECO:0007669"/>
    <property type="project" value="InterPro"/>
</dbReference>
<evidence type="ECO:0000256" key="3">
    <source>
        <dbReference type="ARBA" id="ARBA00023163"/>
    </source>
</evidence>
<dbReference type="GO" id="GO:1901135">
    <property type="term" value="P:carbohydrate derivative metabolic process"/>
    <property type="evidence" value="ECO:0007669"/>
    <property type="project" value="InterPro"/>
</dbReference>
<dbReference type="InterPro" id="IPR000281">
    <property type="entry name" value="HTH_RpiR"/>
</dbReference>
<evidence type="ECO:0000313" key="5">
    <source>
        <dbReference type="EMBL" id="CDX19659.1"/>
    </source>
</evidence>
<dbReference type="Proteomes" id="UP000045285">
    <property type="component" value="Unassembled WGS sequence"/>
</dbReference>
<accession>A0A090DSB5</accession>
<reference evidence="6" key="1">
    <citation type="submission" date="2014-08" db="EMBL/GenBank/DDBJ databases">
        <authorList>
            <person name="Moulin L."/>
        </authorList>
    </citation>
    <scope>NUCLEOTIDE SEQUENCE [LARGE SCALE GENOMIC DNA]</scope>
</reference>
<dbReference type="GO" id="GO:0097367">
    <property type="term" value="F:carbohydrate derivative binding"/>
    <property type="evidence" value="ECO:0007669"/>
    <property type="project" value="InterPro"/>
</dbReference>
<proteinExistence type="predicted"/>
<evidence type="ECO:0000259" key="4">
    <source>
        <dbReference type="PROSITE" id="PS51071"/>
    </source>
</evidence>
<keyword evidence="1" id="KW-0805">Transcription regulation</keyword>
<dbReference type="AlphaFoldDB" id="A0A090DSB5"/>
<sequence length="282" mass="32251">MELWAQIEELESALTPAERKLASTLLADYPFAGLQTIQTLADKTGVSAPSITRFVAKLGCQGYQDFQHKLIGELKEWHRSPVELHSKSSHGANFLETYVERASQIVRALPATLTQVQFERICGMVADERRAIYLIGGRISDPMAQHFSRHLRQIRRDVFHIPPDPEVWPEYILRMKARDVFVVFDFRRYQPRLEQLVRTAKQASGIEVLLFTDKWLSPVSSEATEVIALAIDNGTAWDTYIAAMVTVDAMITHISERDWNSTSSRIRAWDALRLDKERKPTK</sequence>
<gene>
    <name evidence="5" type="ORF">MPL3356_300066</name>
</gene>
<dbReference type="SUPFAM" id="SSF53697">
    <property type="entry name" value="SIS domain"/>
    <property type="match status" value="1"/>
</dbReference>
<dbReference type="EMBL" id="CCMZ01000024">
    <property type="protein sequence ID" value="CDX19659.1"/>
    <property type="molecule type" value="Genomic_DNA"/>
</dbReference>
<feature type="domain" description="HTH rpiR-type" evidence="4">
    <location>
        <begin position="1"/>
        <end position="77"/>
    </location>
</feature>
<dbReference type="GO" id="GO:0003677">
    <property type="term" value="F:DNA binding"/>
    <property type="evidence" value="ECO:0007669"/>
    <property type="project" value="UniProtKB-KW"/>
</dbReference>
<dbReference type="InterPro" id="IPR009057">
    <property type="entry name" value="Homeodomain-like_sf"/>
</dbReference>
<keyword evidence="2" id="KW-0238">DNA-binding</keyword>
<dbReference type="SUPFAM" id="SSF46689">
    <property type="entry name" value="Homeodomain-like"/>
    <property type="match status" value="1"/>
</dbReference>
<dbReference type="Gene3D" id="1.10.10.10">
    <property type="entry name" value="Winged helix-like DNA-binding domain superfamily/Winged helix DNA-binding domain"/>
    <property type="match status" value="1"/>
</dbReference>
<dbReference type="CDD" id="cd05013">
    <property type="entry name" value="SIS_RpiR"/>
    <property type="match status" value="1"/>
</dbReference>
<dbReference type="InterPro" id="IPR035472">
    <property type="entry name" value="RpiR-like_SIS"/>
</dbReference>
<dbReference type="Gene3D" id="3.40.50.10490">
    <property type="entry name" value="Glucose-6-phosphate isomerase like protein, domain 1"/>
    <property type="match status" value="1"/>
</dbReference>
<dbReference type="InterPro" id="IPR046348">
    <property type="entry name" value="SIS_dom_sf"/>
</dbReference>
<dbReference type="InterPro" id="IPR001347">
    <property type="entry name" value="SIS_dom"/>
</dbReference>
<dbReference type="Pfam" id="PF01418">
    <property type="entry name" value="HTH_6"/>
    <property type="match status" value="1"/>
</dbReference>
<evidence type="ECO:0000256" key="1">
    <source>
        <dbReference type="ARBA" id="ARBA00023015"/>
    </source>
</evidence>
<keyword evidence="6" id="KW-1185">Reference proteome</keyword>
<dbReference type="Pfam" id="PF01380">
    <property type="entry name" value="SIS"/>
    <property type="match status" value="1"/>
</dbReference>
<keyword evidence="3" id="KW-0804">Transcription</keyword>
<dbReference type="PANTHER" id="PTHR30514:SF18">
    <property type="entry name" value="RPIR-FAMILY TRANSCRIPTIONAL REGULATOR"/>
    <property type="match status" value="1"/>
</dbReference>
<protein>
    <submittedName>
        <fullName evidence="5">HTH-type transcriptional regulator, rpiR family</fullName>
    </submittedName>
</protein>
<dbReference type="PROSITE" id="PS51071">
    <property type="entry name" value="HTH_RPIR"/>
    <property type="match status" value="1"/>
</dbReference>
<evidence type="ECO:0000256" key="2">
    <source>
        <dbReference type="ARBA" id="ARBA00023125"/>
    </source>
</evidence>
<dbReference type="PANTHER" id="PTHR30514">
    <property type="entry name" value="GLUCOKINASE"/>
    <property type="match status" value="1"/>
</dbReference>
<name>A0A090DSB5_MESPL</name>
<dbReference type="STRING" id="69974.MPLDJ20_70185"/>
<dbReference type="InterPro" id="IPR036388">
    <property type="entry name" value="WH-like_DNA-bd_sf"/>
</dbReference>